<keyword evidence="1" id="KW-1133">Transmembrane helix</keyword>
<protein>
    <submittedName>
        <fullName evidence="3">PASTA domain-containing protein</fullName>
    </submittedName>
</protein>
<evidence type="ECO:0000256" key="1">
    <source>
        <dbReference type="SAM" id="Phobius"/>
    </source>
</evidence>
<dbReference type="RefSeq" id="WP_187005681.1">
    <property type="nucleotide sequence ID" value="NZ_JACRWD010000001.1"/>
</dbReference>
<dbReference type="InterPro" id="IPR005543">
    <property type="entry name" value="PASTA_dom"/>
</dbReference>
<feature type="domain" description="PASTA" evidence="2">
    <location>
        <begin position="79"/>
        <end position="147"/>
    </location>
</feature>
<proteinExistence type="predicted"/>
<evidence type="ECO:0000313" key="3">
    <source>
        <dbReference type="EMBL" id="MBC6003427.1"/>
    </source>
</evidence>
<dbReference type="Pfam" id="PF03793">
    <property type="entry name" value="PASTA"/>
    <property type="match status" value="1"/>
</dbReference>
<comment type="caution">
    <text evidence="3">The sequence shown here is derived from an EMBL/GenBank/DDBJ whole genome shotgun (WGS) entry which is preliminary data.</text>
</comment>
<organism evidence="3 4">
    <name type="scientific">Paeniclostridium hominis</name>
    <dbReference type="NCBI Taxonomy" id="2764329"/>
    <lineage>
        <taxon>Bacteria</taxon>
        <taxon>Bacillati</taxon>
        <taxon>Bacillota</taxon>
        <taxon>Clostridia</taxon>
        <taxon>Peptostreptococcales</taxon>
        <taxon>Peptostreptococcaceae</taxon>
        <taxon>Paeniclostridium</taxon>
    </lineage>
</organism>
<sequence>MKKLAIISIIVGVISVTLTVAFFIMKLNNNELVTDNSPKKVCKTESKKTEKKKSEEKKVTKTDDVQKIETKVKQANKIKYKNGKIPNFIGCNQIQVYEFAKEHGIKYELDQAVPTPVYNLKGTVAKQSIEAGKDIKKEETLKISIYIFDGHYNPLVGEDPCHDENGNLIKSSK</sequence>
<keyword evidence="4" id="KW-1185">Reference proteome</keyword>
<feature type="transmembrane region" description="Helical" evidence="1">
    <location>
        <begin position="6"/>
        <end position="25"/>
    </location>
</feature>
<evidence type="ECO:0000259" key="2">
    <source>
        <dbReference type="PROSITE" id="PS51178"/>
    </source>
</evidence>
<name>A0ABR7K2U9_9FIRM</name>
<evidence type="ECO:0000313" key="4">
    <source>
        <dbReference type="Proteomes" id="UP000611796"/>
    </source>
</evidence>
<dbReference type="PROSITE" id="PS51178">
    <property type="entry name" value="PASTA"/>
    <property type="match status" value="1"/>
</dbReference>
<keyword evidence="1" id="KW-0812">Transmembrane</keyword>
<dbReference type="Proteomes" id="UP000611796">
    <property type="component" value="Unassembled WGS sequence"/>
</dbReference>
<keyword evidence="1" id="KW-0472">Membrane</keyword>
<accession>A0ABR7K2U9</accession>
<dbReference type="EMBL" id="JACRWD010000001">
    <property type="protein sequence ID" value="MBC6003427.1"/>
    <property type="molecule type" value="Genomic_DNA"/>
</dbReference>
<reference evidence="3 4" key="1">
    <citation type="submission" date="2020-08" db="EMBL/GenBank/DDBJ databases">
        <authorList>
            <person name="Liu C."/>
            <person name="Sun Q."/>
        </authorList>
    </citation>
    <scope>NUCLEOTIDE SEQUENCE [LARGE SCALE GENOMIC DNA]</scope>
    <source>
        <strain evidence="3 4">NSJ-45</strain>
    </source>
</reference>
<gene>
    <name evidence="3" type="ORF">H8891_06410</name>
</gene>